<evidence type="ECO:0000313" key="1">
    <source>
        <dbReference type="EMBL" id="QDU27237.1"/>
    </source>
</evidence>
<dbReference type="AlphaFoldDB" id="A0A517YAH1"/>
<accession>A0A517YAH1</accession>
<name>A0A517YAH1_9BACT</name>
<dbReference type="Proteomes" id="UP000315017">
    <property type="component" value="Chromosome"/>
</dbReference>
<organism evidence="1 2">
    <name type="scientific">Anatilimnocola aggregata</name>
    <dbReference type="NCBI Taxonomy" id="2528021"/>
    <lineage>
        <taxon>Bacteria</taxon>
        <taxon>Pseudomonadati</taxon>
        <taxon>Planctomycetota</taxon>
        <taxon>Planctomycetia</taxon>
        <taxon>Pirellulales</taxon>
        <taxon>Pirellulaceae</taxon>
        <taxon>Anatilimnocola</taxon>
    </lineage>
</organism>
<dbReference type="KEGG" id="aagg:ETAA8_23240"/>
<evidence type="ECO:0000313" key="2">
    <source>
        <dbReference type="Proteomes" id="UP000315017"/>
    </source>
</evidence>
<proteinExistence type="predicted"/>
<dbReference type="EMBL" id="CP036274">
    <property type="protein sequence ID" value="QDU27237.1"/>
    <property type="molecule type" value="Genomic_DNA"/>
</dbReference>
<sequence>MQSESRAVFGKTINLLGSKMKKWLDELAYLWPTHSGASQKSLRQPYGTIAVADDGSELAQEARVSYLWRPTTELGEELDERFSVLHRARVMPSGGRMIRPADPEIFAGQASAVGQLILRRELSDYLVSELNALPIQLIRCRAASTHACISRRFACHSDLHVKQRGADLIGAGSVLPLDLGLDARGTGRPWTVEILLKEGRARAKADGHSNCPTATVISFGLMAAAERNPLVISAAESESLVRAALFEVVPPPADWEDRLLNVVTERYVAAVERRSAMPQAKFDASMSGGKSNLPKTLMGKPGTKGGVLSKAVVQYALQELTWLSYYLSAIAIDWYATAFVHALESPLENEDLVRFSQLHRSQPYFGYLPLALVWRRQELLRPIITRIWREPSNESLWHVLWRMLYFFSSMVENRRMADRAFKGLGLADLAMREEMIRPRQKKHRRSR</sequence>
<gene>
    <name evidence="1" type="ORF">ETAA8_23240</name>
</gene>
<protein>
    <submittedName>
        <fullName evidence="1">Uncharacterized protein</fullName>
    </submittedName>
</protein>
<keyword evidence="2" id="KW-1185">Reference proteome</keyword>
<reference evidence="1 2" key="1">
    <citation type="submission" date="2019-02" db="EMBL/GenBank/DDBJ databases">
        <title>Deep-cultivation of Planctomycetes and their phenomic and genomic characterization uncovers novel biology.</title>
        <authorList>
            <person name="Wiegand S."/>
            <person name="Jogler M."/>
            <person name="Boedeker C."/>
            <person name="Pinto D."/>
            <person name="Vollmers J."/>
            <person name="Rivas-Marin E."/>
            <person name="Kohn T."/>
            <person name="Peeters S.H."/>
            <person name="Heuer A."/>
            <person name="Rast P."/>
            <person name="Oberbeckmann S."/>
            <person name="Bunk B."/>
            <person name="Jeske O."/>
            <person name="Meyerdierks A."/>
            <person name="Storesund J.E."/>
            <person name="Kallscheuer N."/>
            <person name="Luecker S."/>
            <person name="Lage O.M."/>
            <person name="Pohl T."/>
            <person name="Merkel B.J."/>
            <person name="Hornburger P."/>
            <person name="Mueller R.-W."/>
            <person name="Bruemmer F."/>
            <person name="Labrenz M."/>
            <person name="Spormann A.M."/>
            <person name="Op den Camp H."/>
            <person name="Overmann J."/>
            <person name="Amann R."/>
            <person name="Jetten M.S.M."/>
            <person name="Mascher T."/>
            <person name="Medema M.H."/>
            <person name="Devos D.P."/>
            <person name="Kaster A.-K."/>
            <person name="Ovreas L."/>
            <person name="Rohde M."/>
            <person name="Galperin M.Y."/>
            <person name="Jogler C."/>
        </authorList>
    </citation>
    <scope>NUCLEOTIDE SEQUENCE [LARGE SCALE GENOMIC DNA]</scope>
    <source>
        <strain evidence="1 2">ETA_A8</strain>
    </source>
</reference>